<name>A0AAN8F5W3_TRICO</name>
<evidence type="ECO:0000313" key="3">
    <source>
        <dbReference type="Proteomes" id="UP001331761"/>
    </source>
</evidence>
<gene>
    <name evidence="2" type="ORF">GCK32_003312</name>
</gene>
<feature type="transmembrane region" description="Helical" evidence="1">
    <location>
        <begin position="237"/>
        <end position="258"/>
    </location>
</feature>
<organism evidence="2 3">
    <name type="scientific">Trichostrongylus colubriformis</name>
    <name type="common">Black scour worm</name>
    <dbReference type="NCBI Taxonomy" id="6319"/>
    <lineage>
        <taxon>Eukaryota</taxon>
        <taxon>Metazoa</taxon>
        <taxon>Ecdysozoa</taxon>
        <taxon>Nematoda</taxon>
        <taxon>Chromadorea</taxon>
        <taxon>Rhabditida</taxon>
        <taxon>Rhabditina</taxon>
        <taxon>Rhabditomorpha</taxon>
        <taxon>Strongyloidea</taxon>
        <taxon>Trichostrongylidae</taxon>
        <taxon>Trichostrongylus</taxon>
    </lineage>
</organism>
<accession>A0AAN8F5W3</accession>
<keyword evidence="1" id="KW-1133">Transmembrane helix</keyword>
<dbReference type="AlphaFoldDB" id="A0AAN8F5W3"/>
<keyword evidence="1" id="KW-0472">Membrane</keyword>
<evidence type="ECO:0000256" key="1">
    <source>
        <dbReference type="SAM" id="Phobius"/>
    </source>
</evidence>
<comment type="caution">
    <text evidence="2">The sequence shown here is derived from an EMBL/GenBank/DDBJ whole genome shotgun (WGS) entry which is preliminary data.</text>
</comment>
<dbReference type="EMBL" id="WIXE01021895">
    <property type="protein sequence ID" value="KAK5967947.1"/>
    <property type="molecule type" value="Genomic_DNA"/>
</dbReference>
<proteinExistence type="predicted"/>
<keyword evidence="1" id="KW-0812">Transmembrane</keyword>
<sequence>MNLSPLMGFLNPDSMSRMADLAVQLSSFAAQSMAKNEKDVASNMTLSDGLPDFGGIRDYVPGAKENFGIRKGPGCLPFLSEFMQVAYGNCQQVADEKTFDAWGDELKSAILTGKIDLLKARMTFLLYAFLTFTIVSSAPTTNPTDLPQTTGTTTTITTARITSAVSSTPVVAASVSTPVVATTPITVGSTDASNETDTVYTGLRGSIQKEIVFLRHSYETLRRDLDEWMSTPYHRNVVIPASIGVLSAFFAIVFYYAVRNTCRRCLRFRRARLSHLSCDLNGDKKRMLPRKDDSDDDL</sequence>
<reference evidence="2 3" key="1">
    <citation type="submission" date="2019-10" db="EMBL/GenBank/DDBJ databases">
        <title>Assembly and Annotation for the nematode Trichostrongylus colubriformis.</title>
        <authorList>
            <person name="Martin J."/>
        </authorList>
    </citation>
    <scope>NUCLEOTIDE SEQUENCE [LARGE SCALE GENOMIC DNA]</scope>
    <source>
        <strain evidence="2">G859</strain>
        <tissue evidence="2">Whole worm</tissue>
    </source>
</reference>
<dbReference type="Proteomes" id="UP001331761">
    <property type="component" value="Unassembled WGS sequence"/>
</dbReference>
<protein>
    <submittedName>
        <fullName evidence="2">Uncharacterized protein</fullName>
    </submittedName>
</protein>
<evidence type="ECO:0000313" key="2">
    <source>
        <dbReference type="EMBL" id="KAK5967947.1"/>
    </source>
</evidence>
<keyword evidence="3" id="KW-1185">Reference proteome</keyword>